<gene>
    <name evidence="3" type="ORF">EV146_10242</name>
</gene>
<dbReference type="InterPro" id="IPR036928">
    <property type="entry name" value="AS_sf"/>
</dbReference>
<name>A0A4R2BJ06_9BACI</name>
<proteinExistence type="predicted"/>
<sequence>MGKWYRKPFALAASLAMAGSLFSTSAAAAPKAAHPIEKGRFTEQIEEASIFELQHAMQKGDLTSEQLVKFYLDRIEEYDDSINSIIAIDEDAIAVAKQLDKERKGGRVRGELHGIPVILKDNYDTYDMPTTAGSLSLEGSVPTDDAYQTKKLREQGAIILGKANLHEFAFGFHTISSLGGQTYNPYDLTRYPGGSSGGTAAAVASNFVTVGLGTDTGGSIRIPSSFNNLVGIRPTMGLASRDGIIPLALTQDVGGPIARTVEDAAVVLDAIAGYDPADPVTAASKGHVPKTYTHYLKKNGLKNARIGVVRDLFGDEPQINAAMEDAIEDMKEMGAEVVEVTIPNLDKILAYPSLSSYEFKFQLNDYLASLGSDAPVKSLSDIIESGKFDSSLRSGLVSRNNVQSLENHAEYQEIITNRPKVAKDNVNAALNDNELDALLYPTSNALPAIIGKNQGAGNANRLSPFTGFPALSVPIGFSDNGLPIGMELLGREFAEPTLIKIAYSYQEGTHHRKAPVLE</sequence>
<dbReference type="EMBL" id="SLVV01000002">
    <property type="protein sequence ID" value="TCN27101.1"/>
    <property type="molecule type" value="Genomic_DNA"/>
</dbReference>
<evidence type="ECO:0000313" key="3">
    <source>
        <dbReference type="EMBL" id="TCN27101.1"/>
    </source>
</evidence>
<dbReference type="GO" id="GO:0016740">
    <property type="term" value="F:transferase activity"/>
    <property type="evidence" value="ECO:0007669"/>
    <property type="project" value="UniProtKB-KW"/>
</dbReference>
<organism evidence="3 4">
    <name type="scientific">Mesobacillus foraminis</name>
    <dbReference type="NCBI Taxonomy" id="279826"/>
    <lineage>
        <taxon>Bacteria</taxon>
        <taxon>Bacillati</taxon>
        <taxon>Bacillota</taxon>
        <taxon>Bacilli</taxon>
        <taxon>Bacillales</taxon>
        <taxon>Bacillaceae</taxon>
        <taxon>Mesobacillus</taxon>
    </lineage>
</organism>
<evidence type="ECO:0000256" key="1">
    <source>
        <dbReference type="SAM" id="SignalP"/>
    </source>
</evidence>
<keyword evidence="4" id="KW-1185">Reference proteome</keyword>
<evidence type="ECO:0000259" key="2">
    <source>
        <dbReference type="Pfam" id="PF01425"/>
    </source>
</evidence>
<dbReference type="RefSeq" id="WP_132001597.1">
    <property type="nucleotide sequence ID" value="NZ_JABUHM010000001.1"/>
</dbReference>
<dbReference type="PANTHER" id="PTHR42678">
    <property type="entry name" value="AMIDASE"/>
    <property type="match status" value="1"/>
</dbReference>
<dbReference type="PANTHER" id="PTHR42678:SF34">
    <property type="entry name" value="OS04G0183300 PROTEIN"/>
    <property type="match status" value="1"/>
</dbReference>
<feature type="signal peptide" evidence="1">
    <location>
        <begin position="1"/>
        <end position="28"/>
    </location>
</feature>
<dbReference type="Proteomes" id="UP000295689">
    <property type="component" value="Unassembled WGS sequence"/>
</dbReference>
<keyword evidence="3" id="KW-0808">Transferase</keyword>
<dbReference type="PROSITE" id="PS00571">
    <property type="entry name" value="AMIDASES"/>
    <property type="match status" value="1"/>
</dbReference>
<dbReference type="Gene3D" id="3.90.1300.10">
    <property type="entry name" value="Amidase signature (AS) domain"/>
    <property type="match status" value="1"/>
</dbReference>
<dbReference type="AlphaFoldDB" id="A0A4R2BJ06"/>
<reference evidence="3 4" key="1">
    <citation type="journal article" date="2015" name="Stand. Genomic Sci.">
        <title>Genomic Encyclopedia of Bacterial and Archaeal Type Strains, Phase III: the genomes of soil and plant-associated and newly described type strains.</title>
        <authorList>
            <person name="Whitman W.B."/>
            <person name="Woyke T."/>
            <person name="Klenk H.P."/>
            <person name="Zhou Y."/>
            <person name="Lilburn T.G."/>
            <person name="Beck B.J."/>
            <person name="De Vos P."/>
            <person name="Vandamme P."/>
            <person name="Eisen J.A."/>
            <person name="Garrity G."/>
            <person name="Hugenholtz P."/>
            <person name="Kyrpides N.C."/>
        </authorList>
    </citation>
    <scope>NUCLEOTIDE SEQUENCE [LARGE SCALE GENOMIC DNA]</scope>
    <source>
        <strain evidence="3 4">CV53</strain>
    </source>
</reference>
<accession>A0A4R2BJ06</accession>
<feature type="domain" description="Amidase" evidence="2">
    <location>
        <begin position="67"/>
        <end position="498"/>
    </location>
</feature>
<comment type="caution">
    <text evidence="3">The sequence shown here is derived from an EMBL/GenBank/DDBJ whole genome shotgun (WGS) entry which is preliminary data.</text>
</comment>
<keyword evidence="1" id="KW-0732">Signal</keyword>
<dbReference type="InterPro" id="IPR020556">
    <property type="entry name" value="Amidase_CS"/>
</dbReference>
<evidence type="ECO:0000313" key="4">
    <source>
        <dbReference type="Proteomes" id="UP000295689"/>
    </source>
</evidence>
<protein>
    <submittedName>
        <fullName evidence="3">Asp-tRNA(Asn)/Glu-tRNA(Gln) amidotransferase A subunit family amidase</fullName>
    </submittedName>
</protein>
<feature type="chain" id="PRO_5020598660" evidence="1">
    <location>
        <begin position="29"/>
        <end position="518"/>
    </location>
</feature>
<dbReference type="SUPFAM" id="SSF75304">
    <property type="entry name" value="Amidase signature (AS) enzymes"/>
    <property type="match status" value="1"/>
</dbReference>
<dbReference type="InterPro" id="IPR023631">
    <property type="entry name" value="Amidase_dom"/>
</dbReference>
<dbReference type="Pfam" id="PF01425">
    <property type="entry name" value="Amidase"/>
    <property type="match status" value="1"/>
</dbReference>